<dbReference type="Pfam" id="PF00436">
    <property type="entry name" value="SSB"/>
    <property type="match status" value="1"/>
</dbReference>
<evidence type="ECO:0000256" key="1">
    <source>
        <dbReference type="ARBA" id="ARBA00023125"/>
    </source>
</evidence>
<dbReference type="OrthoDB" id="4427276at2"/>
<dbReference type="AlphaFoldDB" id="A0A0J1C1C2"/>
<dbReference type="InterPro" id="IPR000424">
    <property type="entry name" value="Primosome_PriB/ssb"/>
</dbReference>
<dbReference type="PIRSF" id="PIRSF002070">
    <property type="entry name" value="SSB"/>
    <property type="match status" value="1"/>
</dbReference>
<accession>A0A0J1C1C2</accession>
<comment type="caution">
    <text evidence="4">The sequence shown here is derived from an EMBL/GenBank/DDBJ whole genome shotgun (WGS) entry which is preliminary data.</text>
</comment>
<keyword evidence="5" id="KW-1185">Reference proteome</keyword>
<feature type="region of interest" description="Disordered" evidence="3">
    <location>
        <begin position="1"/>
        <end position="26"/>
    </location>
</feature>
<dbReference type="PATRIC" id="fig|1470200.3.peg.1290"/>
<dbReference type="EMBL" id="JTDO01000021">
    <property type="protein sequence ID" value="KLT72083.1"/>
    <property type="molecule type" value="Genomic_DNA"/>
</dbReference>
<reference evidence="4 5" key="1">
    <citation type="submission" date="2014-11" db="EMBL/GenBank/DDBJ databases">
        <title>Genome of a novel goose pathogen.</title>
        <authorList>
            <person name="Hansen C.M."/>
            <person name="Hueffer K."/>
            <person name="Choi S.C."/>
        </authorList>
    </citation>
    <scope>NUCLEOTIDE SEQUENCE [LARGE SCALE GENOMIC DNA]</scope>
    <source>
        <strain evidence="4 5">KH1503</strain>
    </source>
</reference>
<proteinExistence type="predicted"/>
<dbReference type="InterPro" id="IPR011344">
    <property type="entry name" value="ssDNA-bd"/>
</dbReference>
<dbReference type="PROSITE" id="PS50935">
    <property type="entry name" value="SSB"/>
    <property type="match status" value="1"/>
</dbReference>
<dbReference type="GO" id="GO:0006260">
    <property type="term" value="P:DNA replication"/>
    <property type="evidence" value="ECO:0007669"/>
    <property type="project" value="InterPro"/>
</dbReference>
<feature type="region of interest" description="Disordered" evidence="3">
    <location>
        <begin position="122"/>
        <end position="148"/>
    </location>
</feature>
<sequence length="148" mass="16844">MTIHIEVQGNLGQSPELRPVASDKSSEPSLVLNFSIASSRFKKNEEGRLETVGEPEWVNCEYWNRDAAHLHKLLQKGMPVFVKGEEIQESYTDRDGNLVKARKVRVQQIYLGLTKRIENIVLRPKREQQPGEQNGNPNSDSDDSDIPF</sequence>
<dbReference type="GO" id="GO:0003697">
    <property type="term" value="F:single-stranded DNA binding"/>
    <property type="evidence" value="ECO:0007669"/>
    <property type="project" value="InterPro"/>
</dbReference>
<organism evidence="4 5">
    <name type="scientific">Neisseria arctica</name>
    <dbReference type="NCBI Taxonomy" id="1470200"/>
    <lineage>
        <taxon>Bacteria</taxon>
        <taxon>Pseudomonadati</taxon>
        <taxon>Pseudomonadota</taxon>
        <taxon>Betaproteobacteria</taxon>
        <taxon>Neisseriales</taxon>
        <taxon>Neisseriaceae</taxon>
        <taxon>Neisseria</taxon>
    </lineage>
</organism>
<protein>
    <recommendedName>
        <fullName evidence="2">Single-stranded DNA-binding protein</fullName>
    </recommendedName>
</protein>
<evidence type="ECO:0000256" key="2">
    <source>
        <dbReference type="PIRNR" id="PIRNR002070"/>
    </source>
</evidence>
<dbReference type="InterPro" id="IPR012340">
    <property type="entry name" value="NA-bd_OB-fold"/>
</dbReference>
<evidence type="ECO:0000313" key="4">
    <source>
        <dbReference type="EMBL" id="KLT72083.1"/>
    </source>
</evidence>
<dbReference type="RefSeq" id="WP_047761811.1">
    <property type="nucleotide sequence ID" value="NZ_CP091510.1"/>
</dbReference>
<evidence type="ECO:0000313" key="5">
    <source>
        <dbReference type="Proteomes" id="UP000036027"/>
    </source>
</evidence>
<dbReference type="Proteomes" id="UP000036027">
    <property type="component" value="Unassembled WGS sequence"/>
</dbReference>
<name>A0A0J1C1C2_9NEIS</name>
<keyword evidence="1 2" id="KW-0238">DNA-binding</keyword>
<evidence type="ECO:0000256" key="3">
    <source>
        <dbReference type="SAM" id="MobiDB-lite"/>
    </source>
</evidence>
<dbReference type="Gene3D" id="2.40.50.140">
    <property type="entry name" value="Nucleic acid-binding proteins"/>
    <property type="match status" value="1"/>
</dbReference>
<gene>
    <name evidence="4" type="ORF">PL75_10085</name>
</gene>
<dbReference type="STRING" id="1470200.PL75_10085"/>
<dbReference type="NCBIfam" id="NF006039">
    <property type="entry name" value="PRK08182.1"/>
    <property type="match status" value="1"/>
</dbReference>
<dbReference type="CDD" id="cd04496">
    <property type="entry name" value="SSB_OBF"/>
    <property type="match status" value="1"/>
</dbReference>
<dbReference type="SUPFAM" id="SSF50249">
    <property type="entry name" value="Nucleic acid-binding proteins"/>
    <property type="match status" value="1"/>
</dbReference>